<evidence type="ECO:0000256" key="4">
    <source>
        <dbReference type="ARBA" id="ARBA00022475"/>
    </source>
</evidence>
<evidence type="ECO:0000256" key="12">
    <source>
        <dbReference type="ARBA" id="ARBA00025683"/>
    </source>
</evidence>
<protein>
    <recommendedName>
        <fullName evidence="3">Shadow of prion protein</fullName>
    </recommendedName>
</protein>
<dbReference type="GO" id="GO:0003676">
    <property type="term" value="F:nucleic acid binding"/>
    <property type="evidence" value="ECO:0007669"/>
    <property type="project" value="TreeGrafter"/>
</dbReference>
<comment type="similarity">
    <text evidence="2">Belongs to the SPRN family.</text>
</comment>
<reference evidence="16" key="1">
    <citation type="submission" date="2012-07" db="EMBL/GenBank/DDBJ databases">
        <title>Genome of the Chinese tree shrew, a rising model animal genetically related to primates.</title>
        <authorList>
            <person name="Zhang G."/>
            <person name="Fan Y."/>
            <person name="Yao Y."/>
            <person name="Huang Z."/>
        </authorList>
    </citation>
    <scope>NUCLEOTIDE SEQUENCE [LARGE SCALE GENOMIC DNA]</scope>
</reference>
<dbReference type="InterPro" id="IPR029238">
    <property type="entry name" value="Shadoo"/>
</dbReference>
<dbReference type="eggNOG" id="ENOG502SCEE">
    <property type="taxonomic scope" value="Eukaryota"/>
</dbReference>
<dbReference type="PANTHER" id="PTHR28552">
    <property type="entry name" value="SHADOW OF PRION PROTEIN"/>
    <property type="match status" value="1"/>
</dbReference>
<evidence type="ECO:0000256" key="3">
    <source>
        <dbReference type="ARBA" id="ARBA00014397"/>
    </source>
</evidence>
<dbReference type="GO" id="GO:0005634">
    <property type="term" value="C:nucleus"/>
    <property type="evidence" value="ECO:0007669"/>
    <property type="project" value="TreeGrafter"/>
</dbReference>
<accession>L9KX73</accession>
<dbReference type="FunCoup" id="L9KX73">
    <property type="interactions" value="2"/>
</dbReference>
<organism evidence="15 16">
    <name type="scientific">Tupaia chinensis</name>
    <name type="common">Chinese tree shrew</name>
    <name type="synonym">Tupaia belangeri chinensis</name>
    <dbReference type="NCBI Taxonomy" id="246437"/>
    <lineage>
        <taxon>Eukaryota</taxon>
        <taxon>Metazoa</taxon>
        <taxon>Chordata</taxon>
        <taxon>Craniata</taxon>
        <taxon>Vertebrata</taxon>
        <taxon>Euteleostomi</taxon>
        <taxon>Mammalia</taxon>
        <taxon>Eutheria</taxon>
        <taxon>Euarchontoglires</taxon>
        <taxon>Scandentia</taxon>
        <taxon>Tupaiidae</taxon>
        <taxon>Tupaia</taxon>
    </lineage>
</organism>
<dbReference type="AlphaFoldDB" id="L9KX73"/>
<evidence type="ECO:0000256" key="2">
    <source>
        <dbReference type="ARBA" id="ARBA00008311"/>
    </source>
</evidence>
<keyword evidence="16" id="KW-1185">Reference proteome</keyword>
<feature type="compositionally biased region" description="Gly residues" evidence="13">
    <location>
        <begin position="26"/>
        <end position="44"/>
    </location>
</feature>
<evidence type="ECO:0000256" key="13">
    <source>
        <dbReference type="SAM" id="MobiDB-lite"/>
    </source>
</evidence>
<comment type="subcellular location">
    <subcellularLocation>
        <location evidence="1">Cell membrane</location>
        <topology evidence="1">Lipid-anchor</topology>
        <topology evidence="1">GPI-anchor</topology>
    </subcellularLocation>
</comment>
<evidence type="ECO:0000256" key="14">
    <source>
        <dbReference type="SAM" id="SignalP"/>
    </source>
</evidence>
<feature type="compositionally biased region" description="Gly residues" evidence="13">
    <location>
        <begin position="68"/>
        <end position="81"/>
    </location>
</feature>
<dbReference type="Proteomes" id="UP000011518">
    <property type="component" value="Unassembled WGS sequence"/>
</dbReference>
<evidence type="ECO:0000256" key="7">
    <source>
        <dbReference type="ARBA" id="ARBA00022729"/>
    </source>
</evidence>
<feature type="chain" id="PRO_5003999794" description="Shadow of prion protein" evidence="14">
    <location>
        <begin position="25"/>
        <end position="186"/>
    </location>
</feature>
<keyword evidence="7 14" id="KW-0732">Signal</keyword>
<feature type="compositionally biased region" description="Low complexity" evidence="13">
    <location>
        <begin position="58"/>
        <end position="67"/>
    </location>
</feature>
<keyword evidence="11" id="KW-0449">Lipoprotein</keyword>
<evidence type="ECO:0000313" key="16">
    <source>
        <dbReference type="Proteomes" id="UP000011518"/>
    </source>
</evidence>
<evidence type="ECO:0000256" key="9">
    <source>
        <dbReference type="ARBA" id="ARBA00023136"/>
    </source>
</evidence>
<keyword evidence="9" id="KW-0472">Membrane</keyword>
<sequence length="186" mass="19168">MNWTAATCWVLLLAAAFLCDSSTAKGGRGGARGSARGGVRGGTRGTSRVRVRPAPRYGASSLRVARGGASGRSGGGSGGGLQLEEGCRTCGARPGRRGRLGAWWQRDRPELLQLSGVDFRRRAHKKPAPLPAAGWRPLRPGAAAALGPAGLGDQFWPPARAVPAGPSGPPQRPTGADRPFPLLHGV</sequence>
<dbReference type="Pfam" id="PF14999">
    <property type="entry name" value="Shadoo"/>
    <property type="match status" value="1"/>
</dbReference>
<dbReference type="EMBL" id="KB320619">
    <property type="protein sequence ID" value="ELW67318.1"/>
    <property type="molecule type" value="Genomic_DNA"/>
</dbReference>
<evidence type="ECO:0000256" key="6">
    <source>
        <dbReference type="ARBA" id="ARBA00022678"/>
    </source>
</evidence>
<dbReference type="GO" id="GO:0006606">
    <property type="term" value="P:protein import into nucleus"/>
    <property type="evidence" value="ECO:0007669"/>
    <property type="project" value="TreeGrafter"/>
</dbReference>
<dbReference type="GO" id="GO:0098552">
    <property type="term" value="C:side of membrane"/>
    <property type="evidence" value="ECO:0007669"/>
    <property type="project" value="UniProtKB-KW"/>
</dbReference>
<dbReference type="STRING" id="246437.L9KX73"/>
<evidence type="ECO:0000256" key="8">
    <source>
        <dbReference type="ARBA" id="ARBA00023087"/>
    </source>
</evidence>
<dbReference type="InParanoid" id="L9KX73"/>
<proteinExistence type="inferred from homology"/>
<evidence type="ECO:0000256" key="5">
    <source>
        <dbReference type="ARBA" id="ARBA00022622"/>
    </source>
</evidence>
<evidence type="ECO:0000256" key="11">
    <source>
        <dbReference type="ARBA" id="ARBA00023288"/>
    </source>
</evidence>
<feature type="region of interest" description="Disordered" evidence="13">
    <location>
        <begin position="24"/>
        <end position="85"/>
    </location>
</feature>
<dbReference type="PANTHER" id="PTHR28552:SF1">
    <property type="entry name" value="SHADOW OF PRION PROTEIN"/>
    <property type="match status" value="1"/>
</dbReference>
<keyword evidence="5" id="KW-0336">GPI-anchor</keyword>
<name>L9KX73_TUPCH</name>
<evidence type="ECO:0000313" key="15">
    <source>
        <dbReference type="EMBL" id="ELW67318.1"/>
    </source>
</evidence>
<gene>
    <name evidence="15" type="ORF">TREES_T100016868</name>
</gene>
<keyword evidence="8" id="KW-0034">Amyloid</keyword>
<dbReference type="GO" id="GO:0005886">
    <property type="term" value="C:plasma membrane"/>
    <property type="evidence" value="ECO:0007669"/>
    <property type="project" value="UniProtKB-SubCell"/>
</dbReference>
<feature type="signal peptide" evidence="14">
    <location>
        <begin position="1"/>
        <end position="24"/>
    </location>
</feature>
<keyword evidence="4" id="KW-1003">Cell membrane</keyword>
<feature type="region of interest" description="Disordered" evidence="13">
    <location>
        <begin position="149"/>
        <end position="186"/>
    </location>
</feature>
<comment type="function">
    <text evidence="12">Prion-like protein that has PrP(C)-like neuroprotective activity. May act as a modulator for the biological actions of normal and abnormal PrP.</text>
</comment>
<keyword evidence="10" id="KW-0325">Glycoprotein</keyword>
<evidence type="ECO:0000256" key="10">
    <source>
        <dbReference type="ARBA" id="ARBA00023180"/>
    </source>
</evidence>
<keyword evidence="6 15" id="KW-0640">Prion</keyword>
<evidence type="ECO:0000256" key="1">
    <source>
        <dbReference type="ARBA" id="ARBA00004609"/>
    </source>
</evidence>
<reference evidence="16" key="2">
    <citation type="journal article" date="2013" name="Nat. Commun.">
        <title>Genome of the Chinese tree shrew.</title>
        <authorList>
            <person name="Fan Y."/>
            <person name="Huang Z.Y."/>
            <person name="Cao C.C."/>
            <person name="Chen C.S."/>
            <person name="Chen Y.X."/>
            <person name="Fan D.D."/>
            <person name="He J."/>
            <person name="Hou H.L."/>
            <person name="Hu L."/>
            <person name="Hu X.T."/>
            <person name="Jiang X.T."/>
            <person name="Lai R."/>
            <person name="Lang Y.S."/>
            <person name="Liang B."/>
            <person name="Liao S.G."/>
            <person name="Mu D."/>
            <person name="Ma Y.Y."/>
            <person name="Niu Y.Y."/>
            <person name="Sun X.Q."/>
            <person name="Xia J.Q."/>
            <person name="Xiao J."/>
            <person name="Xiong Z.Q."/>
            <person name="Xu L."/>
            <person name="Yang L."/>
            <person name="Zhang Y."/>
            <person name="Zhao W."/>
            <person name="Zhao X.D."/>
            <person name="Zheng Y.T."/>
            <person name="Zhou J.M."/>
            <person name="Zhu Y.B."/>
            <person name="Zhang G.J."/>
            <person name="Wang J."/>
            <person name="Yao Y.G."/>
        </authorList>
    </citation>
    <scope>NUCLEOTIDE SEQUENCE [LARGE SCALE GENOMIC DNA]</scope>
</reference>